<protein>
    <submittedName>
        <fullName evidence="1">Uncharacterized protein</fullName>
    </submittedName>
</protein>
<evidence type="ECO:0000313" key="2">
    <source>
        <dbReference type="Proteomes" id="UP000001067"/>
    </source>
</evidence>
<dbReference type="KEGG" id="pte:PTT_18028"/>
<sequence length="57" mass="6128">MQSVLIIKIQHSPSAAKAIDTLPLIRPLPTPPPLLASFFTPTRQRGKQSSAADLPPL</sequence>
<name>E3S5T0_PYRTT</name>
<dbReference type="AlphaFoldDB" id="E3S5T0"/>
<evidence type="ECO:0000313" key="1">
    <source>
        <dbReference type="EMBL" id="EFQ86669.1"/>
    </source>
</evidence>
<organism evidence="2">
    <name type="scientific">Pyrenophora teres f. teres (strain 0-1)</name>
    <name type="common">Barley net blotch fungus</name>
    <name type="synonym">Drechslera teres f. teres</name>
    <dbReference type="NCBI Taxonomy" id="861557"/>
    <lineage>
        <taxon>Eukaryota</taxon>
        <taxon>Fungi</taxon>
        <taxon>Dikarya</taxon>
        <taxon>Ascomycota</taxon>
        <taxon>Pezizomycotina</taxon>
        <taxon>Dothideomycetes</taxon>
        <taxon>Pleosporomycetidae</taxon>
        <taxon>Pleosporales</taxon>
        <taxon>Pleosporineae</taxon>
        <taxon>Pleosporaceae</taxon>
        <taxon>Pyrenophora</taxon>
    </lineage>
</organism>
<gene>
    <name evidence="1" type="ORF">PTT_18028</name>
</gene>
<dbReference type="EMBL" id="GL537314">
    <property type="protein sequence ID" value="EFQ86669.1"/>
    <property type="molecule type" value="Genomic_DNA"/>
</dbReference>
<dbReference type="HOGENOM" id="CLU_2997544_0_0_1"/>
<keyword evidence="2" id="KW-1185">Reference proteome</keyword>
<accession>E3S5T0</accession>
<dbReference type="Proteomes" id="UP000001067">
    <property type="component" value="Unassembled WGS sequence"/>
</dbReference>
<proteinExistence type="predicted"/>
<reference evidence="1 2" key="1">
    <citation type="journal article" date="2010" name="Genome Biol.">
        <title>A first genome assembly of the barley fungal pathogen Pyrenophora teres f. teres.</title>
        <authorList>
            <person name="Ellwood S.R."/>
            <person name="Liu Z."/>
            <person name="Syme R.A."/>
            <person name="Lai Z."/>
            <person name="Hane J.K."/>
            <person name="Keiper F."/>
            <person name="Moffat C.S."/>
            <person name="Oliver R.P."/>
            <person name="Friesen T.L."/>
        </authorList>
    </citation>
    <scope>NUCLEOTIDE SEQUENCE [LARGE SCALE GENOMIC DNA]</scope>
    <source>
        <strain evidence="1 2">0-1</strain>
    </source>
</reference>